<evidence type="ECO:0000313" key="7">
    <source>
        <dbReference type="EMBL" id="MFL9843171.1"/>
    </source>
</evidence>
<name>A0ABW8YSA0_9FLAO</name>
<dbReference type="EMBL" id="JBELPZ010000001">
    <property type="protein sequence ID" value="MFL9843171.1"/>
    <property type="molecule type" value="Genomic_DNA"/>
</dbReference>
<feature type="chain" id="PRO_5046088798" evidence="5">
    <location>
        <begin position="22"/>
        <end position="335"/>
    </location>
</feature>
<dbReference type="InterPro" id="IPR050553">
    <property type="entry name" value="Thioredoxin_ResA/DsbE_sf"/>
</dbReference>
<evidence type="ECO:0000256" key="1">
    <source>
        <dbReference type="ARBA" id="ARBA00004196"/>
    </source>
</evidence>
<dbReference type="InterPro" id="IPR000866">
    <property type="entry name" value="AhpC/TSA"/>
</dbReference>
<feature type="domain" description="Thioredoxin" evidence="6">
    <location>
        <begin position="190"/>
        <end position="335"/>
    </location>
</feature>
<gene>
    <name evidence="7" type="ORF">ABS766_01950</name>
</gene>
<keyword evidence="4" id="KW-0676">Redox-active center</keyword>
<evidence type="ECO:0000256" key="5">
    <source>
        <dbReference type="SAM" id="SignalP"/>
    </source>
</evidence>
<reference evidence="7 8" key="1">
    <citation type="submission" date="2024-06" db="EMBL/GenBank/DDBJ databases">
        <authorList>
            <person name="Kaempfer P."/>
            <person name="Viver T."/>
        </authorList>
    </citation>
    <scope>NUCLEOTIDE SEQUENCE [LARGE SCALE GENOMIC DNA]</scope>
    <source>
        <strain evidence="7 8">ST-119</strain>
    </source>
</reference>
<dbReference type="RefSeq" id="WP_408083404.1">
    <property type="nucleotide sequence ID" value="NZ_JBELPZ010000001.1"/>
</dbReference>
<feature type="signal peptide" evidence="5">
    <location>
        <begin position="1"/>
        <end position="21"/>
    </location>
</feature>
<evidence type="ECO:0000313" key="8">
    <source>
        <dbReference type="Proteomes" id="UP001629156"/>
    </source>
</evidence>
<dbReference type="CDD" id="cd02966">
    <property type="entry name" value="TlpA_like_family"/>
    <property type="match status" value="1"/>
</dbReference>
<evidence type="ECO:0000256" key="3">
    <source>
        <dbReference type="ARBA" id="ARBA00023157"/>
    </source>
</evidence>
<organism evidence="7 8">
    <name type="scientific">Flavobacterium rhizosphaerae</name>
    <dbReference type="NCBI Taxonomy" id="3163298"/>
    <lineage>
        <taxon>Bacteria</taxon>
        <taxon>Pseudomonadati</taxon>
        <taxon>Bacteroidota</taxon>
        <taxon>Flavobacteriia</taxon>
        <taxon>Flavobacteriales</taxon>
        <taxon>Flavobacteriaceae</taxon>
        <taxon>Flavobacterium</taxon>
    </lineage>
</organism>
<evidence type="ECO:0000259" key="6">
    <source>
        <dbReference type="PROSITE" id="PS51352"/>
    </source>
</evidence>
<evidence type="ECO:0000256" key="4">
    <source>
        <dbReference type="ARBA" id="ARBA00023284"/>
    </source>
</evidence>
<dbReference type="InterPro" id="IPR036249">
    <property type="entry name" value="Thioredoxin-like_sf"/>
</dbReference>
<evidence type="ECO:0000256" key="2">
    <source>
        <dbReference type="ARBA" id="ARBA00022748"/>
    </source>
</evidence>
<dbReference type="InterPro" id="IPR013766">
    <property type="entry name" value="Thioredoxin_domain"/>
</dbReference>
<dbReference type="Gene3D" id="3.40.30.10">
    <property type="entry name" value="Glutaredoxin"/>
    <property type="match status" value="1"/>
</dbReference>
<comment type="caution">
    <text evidence="7">The sequence shown here is derived from an EMBL/GenBank/DDBJ whole genome shotgun (WGS) entry which is preliminary data.</text>
</comment>
<dbReference type="PANTHER" id="PTHR42852">
    <property type="entry name" value="THIOL:DISULFIDE INTERCHANGE PROTEIN DSBE"/>
    <property type="match status" value="1"/>
</dbReference>
<proteinExistence type="predicted"/>
<protein>
    <submittedName>
        <fullName evidence="7">TlpA disulfide reductase family protein</fullName>
    </submittedName>
</protein>
<dbReference type="PROSITE" id="PS51352">
    <property type="entry name" value="THIOREDOXIN_2"/>
    <property type="match status" value="1"/>
</dbReference>
<dbReference type="Proteomes" id="UP001629156">
    <property type="component" value="Unassembled WGS sequence"/>
</dbReference>
<dbReference type="SUPFAM" id="SSF52833">
    <property type="entry name" value="Thioredoxin-like"/>
    <property type="match status" value="1"/>
</dbReference>
<accession>A0ABW8YSA0</accession>
<dbReference type="Pfam" id="PF00578">
    <property type="entry name" value="AhpC-TSA"/>
    <property type="match status" value="1"/>
</dbReference>
<keyword evidence="2" id="KW-0201">Cytochrome c-type biogenesis</keyword>
<keyword evidence="5" id="KW-0732">Signal</keyword>
<dbReference type="PANTHER" id="PTHR42852:SF6">
    <property type="entry name" value="THIOL:DISULFIDE INTERCHANGE PROTEIN DSBE"/>
    <property type="match status" value="1"/>
</dbReference>
<keyword evidence="8" id="KW-1185">Reference proteome</keyword>
<comment type="subcellular location">
    <subcellularLocation>
        <location evidence="1">Cell envelope</location>
    </subcellularLocation>
</comment>
<keyword evidence="3" id="KW-1015">Disulfide bond</keyword>
<sequence length="335" mass="38653">MRLLFALLFTVVSLNAQQNLATITLFDKTQPNKGFAITQSYLSQIIEFMPLGNSGSNTYRVIFNVTNGLYVLLWEDKMQPIYLEEGYKVAIEVEEGNFPENLIFRGGGALENNLLVTYSTYESSFFKKINDSKEDIEAQENLINANIEYIRDKLKDKRLNRNFVKAMDDLVTYKRRKWFEVLKQNENNLKLKGKPCPDFKYENFSGGTVSPKDWKGHYVYIDLWATWCAPCRAIHPEFEKLITEYADDNIVFVSISIDKLKDHKKWRKVLETGQHGGVQLLADKDWNSKLLRKLLVKSIPHFILLDHEGNFLDADAPRPGTPELQALLNSTLRAD</sequence>